<dbReference type="PANTHER" id="PTHR28246:SF1">
    <property type="entry name" value="G1-SPECIFIC TRANSCRIPTIONAL REPRESSOR WHI5-RELATED"/>
    <property type="match status" value="1"/>
</dbReference>
<accession>A0A163CHX2</accession>
<feature type="region of interest" description="Disordered" evidence="9">
    <location>
        <begin position="280"/>
        <end position="334"/>
    </location>
</feature>
<evidence type="ECO:0000256" key="3">
    <source>
        <dbReference type="ARBA" id="ARBA00006922"/>
    </source>
</evidence>
<keyword evidence="7" id="KW-0804">Transcription</keyword>
<feature type="region of interest" description="Disordered" evidence="9">
    <location>
        <begin position="1"/>
        <end position="84"/>
    </location>
</feature>
<dbReference type="AlphaFoldDB" id="A0A163CHX2"/>
<evidence type="ECO:0000256" key="1">
    <source>
        <dbReference type="ARBA" id="ARBA00004123"/>
    </source>
</evidence>
<comment type="similarity">
    <text evidence="3">Belongs to the WHI5/NRM1 family.</text>
</comment>
<dbReference type="STRING" id="5454.A0A163CHX2"/>
<organism evidence="10 11">
    <name type="scientific">Didymella rabiei</name>
    <name type="common">Chickpea ascochyta blight fungus</name>
    <name type="synonym">Mycosphaerella rabiei</name>
    <dbReference type="NCBI Taxonomy" id="5454"/>
    <lineage>
        <taxon>Eukaryota</taxon>
        <taxon>Fungi</taxon>
        <taxon>Dikarya</taxon>
        <taxon>Ascomycota</taxon>
        <taxon>Pezizomycotina</taxon>
        <taxon>Dothideomycetes</taxon>
        <taxon>Pleosporomycetidae</taxon>
        <taxon>Pleosporales</taxon>
        <taxon>Pleosporineae</taxon>
        <taxon>Didymellaceae</taxon>
        <taxon>Ascochyta</taxon>
    </lineage>
</organism>
<protein>
    <submittedName>
        <fullName evidence="10">Uncharacterized protein</fullName>
    </submittedName>
</protein>
<dbReference type="GO" id="GO:0033309">
    <property type="term" value="C:SBF transcription complex"/>
    <property type="evidence" value="ECO:0007669"/>
    <property type="project" value="TreeGrafter"/>
</dbReference>
<evidence type="ECO:0000256" key="2">
    <source>
        <dbReference type="ARBA" id="ARBA00004496"/>
    </source>
</evidence>
<dbReference type="GO" id="GO:0005737">
    <property type="term" value="C:cytoplasm"/>
    <property type="evidence" value="ECO:0007669"/>
    <property type="project" value="UniProtKB-SubCell"/>
</dbReference>
<comment type="subcellular location">
    <subcellularLocation>
        <location evidence="2">Cytoplasm</location>
    </subcellularLocation>
    <subcellularLocation>
        <location evidence="1">Nucleus</location>
    </subcellularLocation>
</comment>
<keyword evidence="11" id="KW-1185">Reference proteome</keyword>
<evidence type="ECO:0000256" key="5">
    <source>
        <dbReference type="ARBA" id="ARBA00022491"/>
    </source>
</evidence>
<keyword evidence="4" id="KW-0963">Cytoplasm</keyword>
<feature type="region of interest" description="Disordered" evidence="9">
    <location>
        <begin position="119"/>
        <end position="140"/>
    </location>
</feature>
<sequence>MQTDLAQPIRIPTPHGLDVPESQESVISTISSTFSAPALPSTSSNLSSDYDGASPSEPNEQASHGKTAQAPSPTSSSCIHGQAARTSVPQIATAAANTPQTGYTTATSMSLISPTTQGFKRSADGSVKGHGSTTSPKEGMFAHKRNKSMDTHSSTRIGELSAQLKTRLSYAMVKVQNGWEKQSLDELEEVHSQRGSPNSAPGGSRVTFDSPSNMDYRRRPSAISDNSDQMIMSPTSDSARSHALNSAYWRSTNKPAMNAAANLISITGGNVGLGLAPAPELESGRRRRSSTIHLPPSYLGSAQKKHNSDLGAGPRAPTTPRASILRMPSQQAEKDAVDTLLFMSSPKNSQHFPHTSLPAHSSLHEGAPQRRVMFEAYPPQDRRMVYQPPMSTSSHYSASPYAPQPAR</sequence>
<keyword evidence="6" id="KW-0805">Transcription regulation</keyword>
<evidence type="ECO:0000256" key="4">
    <source>
        <dbReference type="ARBA" id="ARBA00022490"/>
    </source>
</evidence>
<feature type="compositionally biased region" description="Polar residues" evidence="9">
    <location>
        <begin position="223"/>
        <end position="238"/>
    </location>
</feature>
<dbReference type="GO" id="GO:0000082">
    <property type="term" value="P:G1/S transition of mitotic cell cycle"/>
    <property type="evidence" value="ECO:0007669"/>
    <property type="project" value="InterPro"/>
</dbReference>
<gene>
    <name evidence="10" type="ORF">ST47_g6394</name>
</gene>
<dbReference type="Proteomes" id="UP000076837">
    <property type="component" value="Unassembled WGS sequence"/>
</dbReference>
<feature type="compositionally biased region" description="Polar residues" evidence="9">
    <location>
        <begin position="193"/>
        <end position="213"/>
    </location>
</feature>
<keyword evidence="5" id="KW-0678">Repressor</keyword>
<feature type="region of interest" description="Disordered" evidence="9">
    <location>
        <begin position="186"/>
        <end position="238"/>
    </location>
</feature>
<dbReference type="Pfam" id="PF08528">
    <property type="entry name" value="Whi5"/>
    <property type="match status" value="1"/>
</dbReference>
<evidence type="ECO:0000256" key="8">
    <source>
        <dbReference type="ARBA" id="ARBA00023242"/>
    </source>
</evidence>
<name>A0A163CHX2_DIDRA</name>
<keyword evidence="8" id="KW-0539">Nucleus</keyword>
<feature type="region of interest" description="Disordered" evidence="9">
    <location>
        <begin position="383"/>
        <end position="407"/>
    </location>
</feature>
<evidence type="ECO:0000313" key="11">
    <source>
        <dbReference type="Proteomes" id="UP000076837"/>
    </source>
</evidence>
<dbReference type="OrthoDB" id="2359117at2759"/>
<dbReference type="EMBL" id="JYNV01000213">
    <property type="protein sequence ID" value="KZM22475.1"/>
    <property type="molecule type" value="Genomic_DNA"/>
</dbReference>
<reference evidence="10 11" key="1">
    <citation type="journal article" date="2016" name="Sci. Rep.">
        <title>Draft genome sequencing and secretome analysis of fungal phytopathogen Ascochyta rabiei provides insight into the necrotrophic effector repertoire.</title>
        <authorList>
            <person name="Verma S."/>
            <person name="Gazara R.K."/>
            <person name="Nizam S."/>
            <person name="Parween S."/>
            <person name="Chattopadhyay D."/>
            <person name="Verma P.K."/>
        </authorList>
    </citation>
    <scope>NUCLEOTIDE SEQUENCE [LARGE SCALE GENOMIC DNA]</scope>
    <source>
        <strain evidence="10 11">ArDII</strain>
    </source>
</reference>
<dbReference type="GO" id="GO:0003712">
    <property type="term" value="F:transcription coregulator activity"/>
    <property type="evidence" value="ECO:0007669"/>
    <property type="project" value="TreeGrafter"/>
</dbReference>
<feature type="compositionally biased region" description="Polar residues" evidence="9">
    <location>
        <begin position="22"/>
        <end position="48"/>
    </location>
</feature>
<dbReference type="InterPro" id="IPR039198">
    <property type="entry name" value="Srl3/Whi5"/>
</dbReference>
<comment type="caution">
    <text evidence="10">The sequence shown here is derived from an EMBL/GenBank/DDBJ whole genome shotgun (WGS) entry which is preliminary data.</text>
</comment>
<evidence type="ECO:0000256" key="7">
    <source>
        <dbReference type="ARBA" id="ARBA00023163"/>
    </source>
</evidence>
<evidence type="ECO:0000256" key="9">
    <source>
        <dbReference type="SAM" id="MobiDB-lite"/>
    </source>
</evidence>
<dbReference type="InterPro" id="IPR013734">
    <property type="entry name" value="TF_Nrm1/Whi5"/>
</dbReference>
<evidence type="ECO:0000313" key="10">
    <source>
        <dbReference type="EMBL" id="KZM22475.1"/>
    </source>
</evidence>
<evidence type="ECO:0000256" key="6">
    <source>
        <dbReference type="ARBA" id="ARBA00023015"/>
    </source>
</evidence>
<feature type="compositionally biased region" description="Polar residues" evidence="9">
    <location>
        <begin position="56"/>
        <end position="84"/>
    </location>
</feature>
<dbReference type="PANTHER" id="PTHR28246">
    <property type="entry name" value="G1-SPECIFIC TRANSCRIPTIONAL REPRESSOR WHI5-RELATED"/>
    <property type="match status" value="1"/>
</dbReference>
<proteinExistence type="inferred from homology"/>